<evidence type="ECO:0008006" key="4">
    <source>
        <dbReference type="Google" id="ProtNLM"/>
    </source>
</evidence>
<dbReference type="Proteomes" id="UP000018444">
    <property type="component" value="Unassembled WGS sequence"/>
</dbReference>
<dbReference type="AlphaFoldDB" id="N9CUP5"/>
<accession>N9CUP5</accession>
<gene>
    <name evidence="2" type="ORF">F946_01597</name>
</gene>
<feature type="signal peptide" evidence="1">
    <location>
        <begin position="1"/>
        <end position="19"/>
    </location>
</feature>
<evidence type="ECO:0000313" key="2">
    <source>
        <dbReference type="EMBL" id="ENV72135.1"/>
    </source>
</evidence>
<proteinExistence type="predicted"/>
<dbReference type="PROSITE" id="PS51257">
    <property type="entry name" value="PROKAR_LIPOPROTEIN"/>
    <property type="match status" value="1"/>
</dbReference>
<dbReference type="EMBL" id="APPZ01000007">
    <property type="protein sequence ID" value="ENV72135.1"/>
    <property type="molecule type" value="Genomic_DNA"/>
</dbReference>
<dbReference type="Pfam" id="PF04170">
    <property type="entry name" value="NlpE"/>
    <property type="match status" value="1"/>
</dbReference>
<keyword evidence="1" id="KW-0732">Signal</keyword>
<evidence type="ECO:0000256" key="1">
    <source>
        <dbReference type="SAM" id="SignalP"/>
    </source>
</evidence>
<dbReference type="Gene3D" id="2.40.128.640">
    <property type="match status" value="1"/>
</dbReference>
<feature type="chain" id="PRO_5004140325" description="NlpE C-terminal OB domain-containing protein" evidence="1">
    <location>
        <begin position="20"/>
        <end position="159"/>
    </location>
</feature>
<evidence type="ECO:0000313" key="3">
    <source>
        <dbReference type="Proteomes" id="UP000018444"/>
    </source>
</evidence>
<name>N9CUP5_ACIJO</name>
<comment type="caution">
    <text evidence="2">The sequence shown here is derived from an EMBL/GenBank/DDBJ whole genome shotgun (WGS) entry which is preliminary data.</text>
</comment>
<organism evidence="2 3">
    <name type="scientific">Acinetobacter johnsonii ANC 3681</name>
    <dbReference type="NCBI Taxonomy" id="1217662"/>
    <lineage>
        <taxon>Bacteria</taxon>
        <taxon>Pseudomonadati</taxon>
        <taxon>Pseudomonadota</taxon>
        <taxon>Gammaproteobacteria</taxon>
        <taxon>Moraxellales</taxon>
        <taxon>Moraxellaceae</taxon>
        <taxon>Acinetobacter</taxon>
    </lineage>
</organism>
<dbReference type="PATRIC" id="fig|1217662.4.peg.1547"/>
<dbReference type="HOGENOM" id="CLU_095662_0_0_6"/>
<reference evidence="2 3" key="1">
    <citation type="submission" date="2013-02" db="EMBL/GenBank/DDBJ databases">
        <title>The Genome Sequence of Acinetobacter johnsonii ANC 3681.</title>
        <authorList>
            <consortium name="The Broad Institute Genome Sequencing Platform"/>
            <consortium name="The Broad Institute Genome Sequencing Center for Infectious Disease"/>
            <person name="Cerqueira G."/>
            <person name="Feldgarden M."/>
            <person name="Courvalin P."/>
            <person name="Perichon B."/>
            <person name="Grillot-Courvalin C."/>
            <person name="Clermont D."/>
            <person name="Rocha E."/>
            <person name="Yoon E.-J."/>
            <person name="Nemec A."/>
            <person name="Walker B."/>
            <person name="Young S.K."/>
            <person name="Zeng Q."/>
            <person name="Gargeya S."/>
            <person name="Fitzgerald M."/>
            <person name="Haas B."/>
            <person name="Abouelleil A."/>
            <person name="Alvarado L."/>
            <person name="Arachchi H.M."/>
            <person name="Berlin A.M."/>
            <person name="Chapman S.B."/>
            <person name="Dewar J."/>
            <person name="Goldberg J."/>
            <person name="Griggs A."/>
            <person name="Gujja S."/>
            <person name="Hansen M."/>
            <person name="Howarth C."/>
            <person name="Imamovic A."/>
            <person name="Larimer J."/>
            <person name="McCowan C."/>
            <person name="Murphy C."/>
            <person name="Neiman D."/>
            <person name="Pearson M."/>
            <person name="Priest M."/>
            <person name="Roberts A."/>
            <person name="Saif S."/>
            <person name="Shea T."/>
            <person name="Sisk P."/>
            <person name="Sykes S."/>
            <person name="Wortman J."/>
            <person name="Nusbaum C."/>
            <person name="Birren B."/>
        </authorList>
    </citation>
    <scope>NUCLEOTIDE SEQUENCE [LARGE SCALE GENOMIC DNA]</scope>
    <source>
        <strain evidence="2 3">ANC 3681</strain>
    </source>
</reference>
<dbReference type="RefSeq" id="WP_004980933.1">
    <property type="nucleotide sequence ID" value="NZ_KB849705.1"/>
</dbReference>
<dbReference type="InterPro" id="IPR007298">
    <property type="entry name" value="Cu-R_lipoprotein_NlpE"/>
</dbReference>
<sequence>MQKTVLALCLSFTMLTACSKPNENNPPPDHNVTASMDDSASASVLLDTPDTANALDWVGTYQGVLPCHDCSGIDTELELTLDHHFVLKQKILGKSNQNYVNEVKGSFQFLNGSDQLIQLDSSGDSRIYSIGAQFIEMRGDKGQKLDMPELNLTLTKKLD</sequence>
<protein>
    <recommendedName>
        <fullName evidence="4">NlpE C-terminal OB domain-containing protein</fullName>
    </recommendedName>
</protein>
<dbReference type="GeneID" id="56338783"/>